<dbReference type="Ensembl" id="ENSCJPT00005026968.1">
    <property type="protein sequence ID" value="ENSCJPP00005019469.1"/>
    <property type="gene ID" value="ENSCJPG00005015777.1"/>
</dbReference>
<dbReference type="GeneTree" id="ENSGT00390000008072"/>
<feature type="compositionally biased region" description="Polar residues" evidence="2">
    <location>
        <begin position="399"/>
        <end position="409"/>
    </location>
</feature>
<dbReference type="Pfam" id="PF25825">
    <property type="entry name" value="SAPC2_N"/>
    <property type="match status" value="1"/>
</dbReference>
<sequence length="695" mass="74002">MGLSPAGNGCRLRSTNHPIGPLHHTAGDQQLPTQHTANPAATGRQRDGSRQRETHGDVRAGKDFQSTPKRPRRWSLRVMCEQRLGSLGLPGPGEAEGPAASHGAAPISALWGWGTTAPHRAGHGTARLSSQRSGTAPSCQGSGQRCDPPGWGRGWGRGCCAGAAGPGCAVPCCAVPCRAVPCRAVPCCAVPCRAVPCRAVLCRAVLCRAVLCRSLGPSRLRGGANPARSRLVPRGNSNPRPPPQPMGPRRRPPPANGSAPWGGAGRRCGAAVTLGAAVAMAPERGARPSPPGPSAGGTEGLPRAFLQSLRTLFDILDDRRRGYVHLQEIESRWQGAEARELPAGVLDGLRRAAPPSGYLTFERFVLGLRAALPGTDGGAPGKGRAPGRGEPRDKERGRSNGSNAVSSARSLEKLPSPHGNEERRGQSGGHREQEPGQGLPRGRGIDVKSAGQSQGDGGHVGPGDIRRHQRGRAEHRRHTIANGVDFGMLKHMKELEQEKDFLLQGLEMVERAREWYHQHIHFMQERQRLLGKNKTNSDFLPDGSQSHLGRLIPKLQEVNRCLGDLLTAVGKPGDPSPALTRLFPAAPAASPASAGTQQAINMLKEQNRLLTKEVTDKSERITQLEQEKSALIKQLFEVSRSCTAMRSLLDHVPTHFSLWATLCCWAGDTPGLSSLLCSGITNHSYPATLGAYGCA</sequence>
<feature type="compositionally biased region" description="Basic and acidic residues" evidence="2">
    <location>
        <begin position="419"/>
        <end position="434"/>
    </location>
</feature>
<gene>
    <name evidence="4" type="primary">SAPCD2</name>
</gene>
<dbReference type="Proteomes" id="UP000694412">
    <property type="component" value="Chromosome 17"/>
</dbReference>
<feature type="compositionally biased region" description="Gly residues" evidence="2">
    <location>
        <begin position="375"/>
        <end position="386"/>
    </location>
</feature>
<dbReference type="PANTHER" id="PTHR14907:SF3">
    <property type="entry name" value="SUPPRESSOR APC DOMAIN-CONTAINING PROTEIN 2"/>
    <property type="match status" value="1"/>
</dbReference>
<dbReference type="Pfam" id="PF11414">
    <property type="entry name" value="Suppressor_APC"/>
    <property type="match status" value="1"/>
</dbReference>
<keyword evidence="1" id="KW-0175">Coiled coil</keyword>
<feature type="compositionally biased region" description="Basic residues" evidence="2">
    <location>
        <begin position="467"/>
        <end position="478"/>
    </location>
</feature>
<dbReference type="PANTHER" id="PTHR14907">
    <property type="entry name" value="FI14130P"/>
    <property type="match status" value="1"/>
</dbReference>
<feature type="domain" description="Suppressor APC" evidence="3">
    <location>
        <begin position="300"/>
        <end position="372"/>
    </location>
</feature>
<feature type="region of interest" description="Disordered" evidence="2">
    <location>
        <begin position="116"/>
        <end position="144"/>
    </location>
</feature>
<evidence type="ECO:0000256" key="1">
    <source>
        <dbReference type="SAM" id="Coils"/>
    </source>
</evidence>
<reference evidence="4" key="3">
    <citation type="submission" date="2025-09" db="UniProtKB">
        <authorList>
            <consortium name="Ensembl"/>
        </authorList>
    </citation>
    <scope>IDENTIFICATION</scope>
</reference>
<accession>A0A8C2TWN2</accession>
<evidence type="ECO:0000313" key="5">
    <source>
        <dbReference type="Proteomes" id="UP000694412"/>
    </source>
</evidence>
<organism evidence="4 5">
    <name type="scientific">Coturnix japonica</name>
    <name type="common">Japanese quail</name>
    <name type="synonym">Coturnix coturnix japonica</name>
    <dbReference type="NCBI Taxonomy" id="93934"/>
    <lineage>
        <taxon>Eukaryota</taxon>
        <taxon>Metazoa</taxon>
        <taxon>Chordata</taxon>
        <taxon>Craniata</taxon>
        <taxon>Vertebrata</taxon>
        <taxon>Euteleostomi</taxon>
        <taxon>Archelosauria</taxon>
        <taxon>Archosauria</taxon>
        <taxon>Dinosauria</taxon>
        <taxon>Saurischia</taxon>
        <taxon>Theropoda</taxon>
        <taxon>Coelurosauria</taxon>
        <taxon>Aves</taxon>
        <taxon>Neognathae</taxon>
        <taxon>Galloanserae</taxon>
        <taxon>Galliformes</taxon>
        <taxon>Phasianidae</taxon>
        <taxon>Perdicinae</taxon>
        <taxon>Coturnix</taxon>
    </lineage>
</organism>
<dbReference type="AlphaFoldDB" id="A0A8C2TWN2"/>
<feature type="coiled-coil region" evidence="1">
    <location>
        <begin position="600"/>
        <end position="634"/>
    </location>
</feature>
<evidence type="ECO:0000256" key="2">
    <source>
        <dbReference type="SAM" id="MobiDB-lite"/>
    </source>
</evidence>
<feature type="region of interest" description="Disordered" evidence="2">
    <location>
        <begin position="372"/>
        <end position="478"/>
    </location>
</feature>
<proteinExistence type="predicted"/>
<feature type="compositionally biased region" description="Basic and acidic residues" evidence="2">
    <location>
        <begin position="387"/>
        <end position="398"/>
    </location>
</feature>
<dbReference type="InterPro" id="IPR057953">
    <property type="entry name" value="SAPC2_N"/>
</dbReference>
<reference evidence="4" key="2">
    <citation type="submission" date="2025-08" db="UniProtKB">
        <authorList>
            <consortium name="Ensembl"/>
        </authorList>
    </citation>
    <scope>IDENTIFICATION</scope>
</reference>
<name>A0A8C2TWN2_COTJA</name>
<feature type="region of interest" description="Disordered" evidence="2">
    <location>
        <begin position="1"/>
        <end position="74"/>
    </location>
</feature>
<feature type="region of interest" description="Disordered" evidence="2">
    <location>
        <begin position="220"/>
        <end position="265"/>
    </location>
</feature>
<feature type="compositionally biased region" description="Polar residues" evidence="2">
    <location>
        <begin position="127"/>
        <end position="143"/>
    </location>
</feature>
<evidence type="ECO:0000259" key="3">
    <source>
        <dbReference type="Pfam" id="PF25825"/>
    </source>
</evidence>
<dbReference type="InterPro" id="IPR026828">
    <property type="entry name" value="SAPC2_1/2"/>
</dbReference>
<feature type="compositionally biased region" description="Basic and acidic residues" evidence="2">
    <location>
        <begin position="44"/>
        <end position="62"/>
    </location>
</feature>
<evidence type="ECO:0000313" key="4">
    <source>
        <dbReference type="Ensembl" id="ENSCJPP00005019469.1"/>
    </source>
</evidence>
<protein>
    <submittedName>
        <fullName evidence="4">Suppressor APC domain containing 2</fullName>
    </submittedName>
</protein>
<keyword evidence="5" id="KW-1185">Reference proteome</keyword>
<feature type="compositionally biased region" description="Polar residues" evidence="2">
    <location>
        <begin position="27"/>
        <end position="39"/>
    </location>
</feature>
<reference evidence="4" key="1">
    <citation type="submission" date="2015-11" db="EMBL/GenBank/DDBJ databases">
        <authorList>
            <consortium name="International Coturnix japonica Genome Analysis Consortium"/>
            <person name="Warren W."/>
            <person name="Burt D.W."/>
            <person name="Antin P.B."/>
            <person name="Lanford R."/>
            <person name="Gros J."/>
            <person name="Wilson R.K."/>
        </authorList>
    </citation>
    <scope>NUCLEOTIDE SEQUENCE [LARGE SCALE GENOMIC DNA]</scope>
</reference>